<accession>A0A1T5GTK6</accession>
<dbReference type="CDD" id="cd06170">
    <property type="entry name" value="LuxR_C_like"/>
    <property type="match status" value="1"/>
</dbReference>
<dbReference type="InterPro" id="IPR016032">
    <property type="entry name" value="Sig_transdc_resp-reg_C-effctor"/>
</dbReference>
<sequence>MVTAVAMLYPRPMEIDIPKVRIASVEDIRPAAIHFRDKVRELVGLRIAATDNIAARLPMRDAEGELLATTVFGWSEEADCWWADPRFALRTPLAEACRIESQPFWANRDGAWDLAGRRILEGFDFSYFGKTISHAASIVVPVHLPFSRIGLAAFSRIDDRRADLSEELRLHGPALYLMSHFFIGDYARLALTAKKWLPDPVALTQLEVACLRWISRGKTDDEVAIIMGRARPTIRFHLQNASLKLGAVNRTQAVFRAAQLGFLTAPTGSQVGEWSAG</sequence>
<evidence type="ECO:0000313" key="5">
    <source>
        <dbReference type="EMBL" id="SKC11737.1"/>
    </source>
</evidence>
<dbReference type="RefSeq" id="WP_235862792.1">
    <property type="nucleotide sequence ID" value="NZ_FUYM01000019.1"/>
</dbReference>
<dbReference type="EMBL" id="FUYM01000019">
    <property type="protein sequence ID" value="SKC11737.1"/>
    <property type="molecule type" value="Genomic_DNA"/>
</dbReference>
<dbReference type="Proteomes" id="UP000189818">
    <property type="component" value="Unassembled WGS sequence"/>
</dbReference>
<name>A0A1T5GTK6_9SPHN</name>
<dbReference type="Gene3D" id="1.10.10.10">
    <property type="entry name" value="Winged helix-like DNA-binding domain superfamily/Winged helix DNA-binding domain"/>
    <property type="match status" value="1"/>
</dbReference>
<dbReference type="PANTHER" id="PTHR44688:SF16">
    <property type="entry name" value="DNA-BINDING TRANSCRIPTIONAL ACTIVATOR DEVR_DOSR"/>
    <property type="match status" value="1"/>
</dbReference>
<dbReference type="Pfam" id="PF00196">
    <property type="entry name" value="GerE"/>
    <property type="match status" value="1"/>
</dbReference>
<dbReference type="SUPFAM" id="SSF46894">
    <property type="entry name" value="C-terminal effector domain of the bipartite response regulators"/>
    <property type="match status" value="1"/>
</dbReference>
<dbReference type="PANTHER" id="PTHR44688">
    <property type="entry name" value="DNA-BINDING TRANSCRIPTIONAL ACTIVATOR DEVR_DOSR"/>
    <property type="match status" value="1"/>
</dbReference>
<evidence type="ECO:0000256" key="2">
    <source>
        <dbReference type="ARBA" id="ARBA00023125"/>
    </source>
</evidence>
<organism evidence="5 6">
    <name type="scientific">Rhizorhabdus histidinilytica</name>
    <dbReference type="NCBI Taxonomy" id="439228"/>
    <lineage>
        <taxon>Bacteria</taxon>
        <taxon>Pseudomonadati</taxon>
        <taxon>Pseudomonadota</taxon>
        <taxon>Alphaproteobacteria</taxon>
        <taxon>Sphingomonadales</taxon>
        <taxon>Sphingomonadaceae</taxon>
        <taxon>Rhizorhabdus</taxon>
    </lineage>
</organism>
<evidence type="ECO:0000256" key="3">
    <source>
        <dbReference type="ARBA" id="ARBA00023163"/>
    </source>
</evidence>
<dbReference type="GO" id="GO:0006355">
    <property type="term" value="P:regulation of DNA-templated transcription"/>
    <property type="evidence" value="ECO:0007669"/>
    <property type="project" value="InterPro"/>
</dbReference>
<dbReference type="PROSITE" id="PS50043">
    <property type="entry name" value="HTH_LUXR_2"/>
    <property type="match status" value="1"/>
</dbReference>
<reference evidence="6" key="1">
    <citation type="submission" date="2017-02" db="EMBL/GenBank/DDBJ databases">
        <authorList>
            <person name="Varghese N."/>
            <person name="Submissions S."/>
        </authorList>
    </citation>
    <scope>NUCLEOTIDE SEQUENCE [LARGE SCALE GENOMIC DNA]</scope>
    <source>
        <strain evidence="6">UM2</strain>
    </source>
</reference>
<dbReference type="InterPro" id="IPR036388">
    <property type="entry name" value="WH-like_DNA-bd_sf"/>
</dbReference>
<protein>
    <submittedName>
        <fullName evidence="5">DNA-binding transcriptional regulator, CsgD family</fullName>
    </submittedName>
</protein>
<gene>
    <name evidence="5" type="ORF">SAMN06295920_11939</name>
</gene>
<evidence type="ECO:0000259" key="4">
    <source>
        <dbReference type="PROSITE" id="PS50043"/>
    </source>
</evidence>
<evidence type="ECO:0000256" key="1">
    <source>
        <dbReference type="ARBA" id="ARBA00023015"/>
    </source>
</evidence>
<dbReference type="STRING" id="439228.SAMN06295920_11939"/>
<dbReference type="GO" id="GO:0003677">
    <property type="term" value="F:DNA binding"/>
    <property type="evidence" value="ECO:0007669"/>
    <property type="project" value="UniProtKB-KW"/>
</dbReference>
<dbReference type="AlphaFoldDB" id="A0A1T5GTK6"/>
<feature type="domain" description="HTH luxR-type" evidence="4">
    <location>
        <begin position="199"/>
        <end position="261"/>
    </location>
</feature>
<keyword evidence="3" id="KW-0804">Transcription</keyword>
<keyword evidence="2 5" id="KW-0238">DNA-binding</keyword>
<keyword evidence="1" id="KW-0805">Transcription regulation</keyword>
<dbReference type="InterPro" id="IPR000792">
    <property type="entry name" value="Tscrpt_reg_LuxR_C"/>
</dbReference>
<proteinExistence type="predicted"/>
<dbReference type="SMART" id="SM00421">
    <property type="entry name" value="HTH_LUXR"/>
    <property type="match status" value="1"/>
</dbReference>
<evidence type="ECO:0000313" key="6">
    <source>
        <dbReference type="Proteomes" id="UP000189818"/>
    </source>
</evidence>
<keyword evidence="6" id="KW-1185">Reference proteome</keyword>